<reference evidence="4 5" key="1">
    <citation type="submission" date="2018-11" db="EMBL/GenBank/DDBJ databases">
        <authorList>
            <consortium name="Pathogen Informatics"/>
        </authorList>
    </citation>
    <scope>NUCLEOTIDE SEQUENCE [LARGE SCALE GENOMIC DNA]</scope>
</reference>
<dbReference type="WBParaSite" id="HPBE_0000665501-mRNA-1">
    <property type="protein sequence ID" value="HPBE_0000665501-mRNA-1"/>
    <property type="gene ID" value="HPBE_0000665501"/>
</dbReference>
<evidence type="ECO:0000313" key="6">
    <source>
        <dbReference type="WBParaSite" id="HPBE_0000665501-mRNA-1"/>
    </source>
</evidence>
<dbReference type="PANTHER" id="PTHR12857:SF0">
    <property type="entry name" value="CXXC MOTIF CONTAINING ZINC BINDING PROTEIN"/>
    <property type="match status" value="1"/>
</dbReference>
<evidence type="ECO:0000256" key="3">
    <source>
        <dbReference type="ARBA" id="ARBA00022833"/>
    </source>
</evidence>
<dbReference type="PANTHER" id="PTHR12857">
    <property type="entry name" value="CXXC MOTIF CONTAINING ZINC BINDING PROTEIN"/>
    <property type="match status" value="1"/>
</dbReference>
<keyword evidence="5" id="KW-1185">Reference proteome</keyword>
<dbReference type="InterPro" id="IPR008584">
    <property type="entry name" value="CXXC_Zn-binding_euk"/>
</dbReference>
<comment type="similarity">
    <text evidence="1">Belongs to the UPF0587 family.</text>
</comment>
<name>A0A183FIE2_HELPZ</name>
<organism evidence="5 6">
    <name type="scientific">Heligmosomoides polygyrus</name>
    <name type="common">Parasitic roundworm</name>
    <dbReference type="NCBI Taxonomy" id="6339"/>
    <lineage>
        <taxon>Eukaryota</taxon>
        <taxon>Metazoa</taxon>
        <taxon>Ecdysozoa</taxon>
        <taxon>Nematoda</taxon>
        <taxon>Chromadorea</taxon>
        <taxon>Rhabditida</taxon>
        <taxon>Rhabditina</taxon>
        <taxon>Rhabditomorpha</taxon>
        <taxon>Strongyloidea</taxon>
        <taxon>Heligmosomidae</taxon>
        <taxon>Heligmosomoides</taxon>
    </lineage>
</organism>
<reference evidence="6" key="2">
    <citation type="submission" date="2019-09" db="UniProtKB">
        <authorList>
            <consortium name="WormBaseParasite"/>
        </authorList>
    </citation>
    <scope>IDENTIFICATION</scope>
</reference>
<evidence type="ECO:0000256" key="2">
    <source>
        <dbReference type="ARBA" id="ARBA00022723"/>
    </source>
</evidence>
<evidence type="ECO:0000313" key="4">
    <source>
        <dbReference type="EMBL" id="VDO69184.1"/>
    </source>
</evidence>
<accession>A0A3P7YD07</accession>
<dbReference type="Proteomes" id="UP000050761">
    <property type="component" value="Unassembled WGS sequence"/>
</dbReference>
<dbReference type="GO" id="GO:0008270">
    <property type="term" value="F:zinc ion binding"/>
    <property type="evidence" value="ECO:0007669"/>
    <property type="project" value="TreeGrafter"/>
</dbReference>
<accession>A0A183FIE2</accession>
<proteinExistence type="inferred from homology"/>
<gene>
    <name evidence="4" type="ORF">HPBE_LOCUS6656</name>
</gene>
<dbReference type="Pfam" id="PF05907">
    <property type="entry name" value="CXXC_Zn-b_euk"/>
    <property type="match status" value="1"/>
</dbReference>
<dbReference type="SUPFAM" id="SSF141678">
    <property type="entry name" value="MAL13P1.257-like"/>
    <property type="match status" value="1"/>
</dbReference>
<sequence>MPILALEIKCNMVGVTDFTPSDPENHRWFLKVSCFLETACSGMPQEVLEVSGSRGEANLVEKCKLCSRVNTVAIVSDSIGKYNAADHNEEWQPLIQLDCRGLEPIDFDPRVTTNAITLSHLFFMKGGQGGGRMVQDQMNKVDGEGLPILVPPISCAP</sequence>
<dbReference type="AlphaFoldDB" id="A0A183FIE2"/>
<evidence type="ECO:0000313" key="5">
    <source>
        <dbReference type="Proteomes" id="UP000050761"/>
    </source>
</evidence>
<keyword evidence="3" id="KW-0862">Zinc</keyword>
<dbReference type="OrthoDB" id="10248838at2759"/>
<evidence type="ECO:0000256" key="1">
    <source>
        <dbReference type="ARBA" id="ARBA00007818"/>
    </source>
</evidence>
<keyword evidence="2" id="KW-0479">Metal-binding</keyword>
<dbReference type="EMBL" id="UZAH01025712">
    <property type="protein sequence ID" value="VDO69184.1"/>
    <property type="molecule type" value="Genomic_DNA"/>
</dbReference>
<protein>
    <submittedName>
        <fullName evidence="6">MOSC domain-containing protein</fullName>
    </submittedName>
</protein>